<comment type="similarity">
    <text evidence="2">Belongs to the mitochondrion-specific ribosomal protein mL50 family.</text>
</comment>
<accession>A0A2T7PDN8</accession>
<evidence type="ECO:0000256" key="7">
    <source>
        <dbReference type="ARBA" id="ARBA00035398"/>
    </source>
</evidence>
<evidence type="ECO:0000313" key="9">
    <source>
        <dbReference type="Proteomes" id="UP000245119"/>
    </source>
</evidence>
<evidence type="ECO:0000256" key="3">
    <source>
        <dbReference type="ARBA" id="ARBA00022980"/>
    </source>
</evidence>
<dbReference type="EMBL" id="PZQS01000004">
    <property type="protein sequence ID" value="PVD31537.1"/>
    <property type="molecule type" value="Genomic_DNA"/>
</dbReference>
<dbReference type="AlphaFoldDB" id="A0A2T7PDN8"/>
<keyword evidence="4" id="KW-0496">Mitochondrion</keyword>
<evidence type="ECO:0000313" key="8">
    <source>
        <dbReference type="EMBL" id="PVD31537.1"/>
    </source>
</evidence>
<dbReference type="InterPro" id="IPR018305">
    <property type="entry name" value="Ribosomal_m50"/>
</dbReference>
<sequence length="186" mass="21524">MSYKTWMRTAFFWKKKDERLPQDKVALEDERLQTTPTTKILKKKIGLQTVAGYTPPADVEERVEQITREVCGDIKDWKTYVFENNNIKFKILTRLIAEFDHNIPNVDLASLHSIGDALAFFNKPVKDTSKYEDLAKLDLPPNVHIQLEALRFDPATDTMFGGISAFPDRPTIVKSIRYRKKYGKND</sequence>
<comment type="subcellular location">
    <subcellularLocation>
        <location evidence="1">Mitochondrion</location>
    </subcellularLocation>
</comment>
<keyword evidence="5" id="KW-0687">Ribonucleoprotein</keyword>
<organism evidence="8 9">
    <name type="scientific">Pomacea canaliculata</name>
    <name type="common">Golden apple snail</name>
    <dbReference type="NCBI Taxonomy" id="400727"/>
    <lineage>
        <taxon>Eukaryota</taxon>
        <taxon>Metazoa</taxon>
        <taxon>Spiralia</taxon>
        <taxon>Lophotrochozoa</taxon>
        <taxon>Mollusca</taxon>
        <taxon>Gastropoda</taxon>
        <taxon>Caenogastropoda</taxon>
        <taxon>Architaenioglossa</taxon>
        <taxon>Ampullarioidea</taxon>
        <taxon>Ampullariidae</taxon>
        <taxon>Pomacea</taxon>
    </lineage>
</organism>
<evidence type="ECO:0000256" key="1">
    <source>
        <dbReference type="ARBA" id="ARBA00004173"/>
    </source>
</evidence>
<dbReference type="GO" id="GO:0005762">
    <property type="term" value="C:mitochondrial large ribosomal subunit"/>
    <property type="evidence" value="ECO:0007669"/>
    <property type="project" value="TreeGrafter"/>
</dbReference>
<dbReference type="OrthoDB" id="9939609at2759"/>
<dbReference type="Pfam" id="PF10501">
    <property type="entry name" value="Ribosomal_L50"/>
    <property type="match status" value="1"/>
</dbReference>
<reference evidence="8 9" key="1">
    <citation type="submission" date="2018-04" db="EMBL/GenBank/DDBJ databases">
        <title>The genome of golden apple snail Pomacea canaliculata provides insight into stress tolerance and invasive adaptation.</title>
        <authorList>
            <person name="Liu C."/>
            <person name="Liu B."/>
            <person name="Ren Y."/>
            <person name="Zhang Y."/>
            <person name="Wang H."/>
            <person name="Li S."/>
            <person name="Jiang F."/>
            <person name="Yin L."/>
            <person name="Zhang G."/>
            <person name="Qian W."/>
            <person name="Fan W."/>
        </authorList>
    </citation>
    <scope>NUCLEOTIDE SEQUENCE [LARGE SCALE GENOMIC DNA]</scope>
    <source>
        <strain evidence="8">SZHN2017</strain>
        <tissue evidence="8">Muscle</tissue>
    </source>
</reference>
<dbReference type="PANTHER" id="PTHR31542:SF1">
    <property type="entry name" value="LARGE RIBOSOMAL SUBUNIT PROTEIN ML50"/>
    <property type="match status" value="1"/>
</dbReference>
<keyword evidence="3" id="KW-0689">Ribosomal protein</keyword>
<evidence type="ECO:0000256" key="5">
    <source>
        <dbReference type="ARBA" id="ARBA00023274"/>
    </source>
</evidence>
<name>A0A2T7PDN8_POMCA</name>
<dbReference type="PANTHER" id="PTHR31542">
    <property type="entry name" value="39A RIBOSOMAL PROTEIN L50, MITOCHONDRIAL"/>
    <property type="match status" value="1"/>
</dbReference>
<proteinExistence type="inferred from homology"/>
<comment type="caution">
    <text evidence="8">The sequence shown here is derived from an EMBL/GenBank/DDBJ whole genome shotgun (WGS) entry which is preliminary data.</text>
</comment>
<gene>
    <name evidence="8" type="ORF">C0Q70_06950</name>
</gene>
<protein>
    <recommendedName>
        <fullName evidence="6">Large ribosomal subunit protein mL50</fullName>
    </recommendedName>
    <alternativeName>
        <fullName evidence="7">39S ribosomal protein L50, mitochondrial</fullName>
    </alternativeName>
</protein>
<evidence type="ECO:0000256" key="6">
    <source>
        <dbReference type="ARBA" id="ARBA00035183"/>
    </source>
</evidence>
<dbReference type="Proteomes" id="UP000245119">
    <property type="component" value="Linkage Group LG4"/>
</dbReference>
<evidence type="ECO:0000256" key="2">
    <source>
        <dbReference type="ARBA" id="ARBA00008860"/>
    </source>
</evidence>
<evidence type="ECO:0000256" key="4">
    <source>
        <dbReference type="ARBA" id="ARBA00023128"/>
    </source>
</evidence>
<keyword evidence="9" id="KW-1185">Reference proteome</keyword>